<evidence type="ECO:0000313" key="2">
    <source>
        <dbReference type="Proteomes" id="UP001066276"/>
    </source>
</evidence>
<protein>
    <submittedName>
        <fullName evidence="1">Uncharacterized protein</fullName>
    </submittedName>
</protein>
<organism evidence="1 2">
    <name type="scientific">Pleurodeles waltl</name>
    <name type="common">Iberian ribbed newt</name>
    <dbReference type="NCBI Taxonomy" id="8319"/>
    <lineage>
        <taxon>Eukaryota</taxon>
        <taxon>Metazoa</taxon>
        <taxon>Chordata</taxon>
        <taxon>Craniata</taxon>
        <taxon>Vertebrata</taxon>
        <taxon>Euteleostomi</taxon>
        <taxon>Amphibia</taxon>
        <taxon>Batrachia</taxon>
        <taxon>Caudata</taxon>
        <taxon>Salamandroidea</taxon>
        <taxon>Salamandridae</taxon>
        <taxon>Pleurodelinae</taxon>
        <taxon>Pleurodeles</taxon>
    </lineage>
</organism>
<dbReference type="Proteomes" id="UP001066276">
    <property type="component" value="Chromosome 9"/>
</dbReference>
<keyword evidence="2" id="KW-1185">Reference proteome</keyword>
<dbReference type="EMBL" id="JANPWB010000013">
    <property type="protein sequence ID" value="KAJ1107800.1"/>
    <property type="molecule type" value="Genomic_DNA"/>
</dbReference>
<gene>
    <name evidence="1" type="ORF">NDU88_005189</name>
</gene>
<reference evidence="1" key="1">
    <citation type="journal article" date="2022" name="bioRxiv">
        <title>Sequencing and chromosome-scale assembly of the giantPleurodeles waltlgenome.</title>
        <authorList>
            <person name="Brown T."/>
            <person name="Elewa A."/>
            <person name="Iarovenko S."/>
            <person name="Subramanian E."/>
            <person name="Araus A.J."/>
            <person name="Petzold A."/>
            <person name="Susuki M."/>
            <person name="Suzuki K.-i.T."/>
            <person name="Hayashi T."/>
            <person name="Toyoda A."/>
            <person name="Oliveira C."/>
            <person name="Osipova E."/>
            <person name="Leigh N.D."/>
            <person name="Simon A."/>
            <person name="Yun M.H."/>
        </authorList>
    </citation>
    <scope>NUCLEOTIDE SEQUENCE</scope>
    <source>
        <strain evidence="1">20211129_DDA</strain>
        <tissue evidence="1">Liver</tissue>
    </source>
</reference>
<sequence length="172" mass="18965">MRLLAYEDISAEIGATIAHFLATNDTPTTSIMTLWEALKTVIRDQVIAIAARLNIIRCEKRQQLEVDIRALEATNSRTGSLALNGQLTAHMKQLRALDGDKAEYALLRTKQKVYAGGVKAARLLVHCLRVQATGRRVAEVRVPDSTMSGRANSPTVSEVLLRLIFCGRARQP</sequence>
<evidence type="ECO:0000313" key="1">
    <source>
        <dbReference type="EMBL" id="KAJ1107800.1"/>
    </source>
</evidence>
<dbReference type="AlphaFoldDB" id="A0AAV7MYI9"/>
<proteinExistence type="predicted"/>
<accession>A0AAV7MYI9</accession>
<comment type="caution">
    <text evidence="1">The sequence shown here is derived from an EMBL/GenBank/DDBJ whole genome shotgun (WGS) entry which is preliminary data.</text>
</comment>
<name>A0AAV7MYI9_PLEWA</name>